<sequence length="440" mass="52508">MDKIICIIESHRAVVYDVCLGKALFQGEHSLEELPLFLRTLRAWNRTLHLLDLSSTTHFRWERAPDGLTRWERMQWFREKTKQFSKDGYYNLWSVNRKEQCIGALKITHAILPQWIEQKLKTQCVALFYHSYPFELVRNIKTYFDTSYEKFQCFILQRLNSSSIFAVYYKNFLVFLRILFPMSQNSLTQWIQETVHHVEETFHTHSLEFVCLGDQEIPFAEINRNVSKEQSYYGINLEKWMEQHSIFPVSRCESVLDRFVLAQAHTYQALKSPGKPFFFNILEPALRRFSWIQILPLIVSGSVVIWNWKYKIELKNEYAKVLQQWKALPWTMEQFLNAEPKLHACHKQCASTMAYVQRLESMIPDKTFLEKIEWTQTKSSYGFNFLNSDKILQKNLLMTAWRQHQPSQSAFQWKEHVSSSLNEMEELDYYEGESPFFMDL</sequence>
<proteinExistence type="predicted"/>
<dbReference type="Proteomes" id="UP000019112">
    <property type="component" value="Unassembled WGS sequence"/>
</dbReference>
<reference evidence="1 2" key="1">
    <citation type="journal article" date="2014" name="FEMS Microbiol. Lett.">
        <title>Draft genome sequences of three Holospora species (Holospora obtusa, Holospora undulata, and Holospora elegans), endonuclear symbiotic bacteria of the ciliate Paramecium caudatum.</title>
        <authorList>
            <person name="Dohra H."/>
            <person name="Tanaka K."/>
            <person name="Suzuki T."/>
            <person name="Fujishima M."/>
            <person name="Suzuki H."/>
        </authorList>
    </citation>
    <scope>NUCLEOTIDE SEQUENCE [LARGE SCALE GENOMIC DNA]</scope>
    <source>
        <strain evidence="1 2">F1</strain>
    </source>
</reference>
<dbReference type="AlphaFoldDB" id="W6TDQ7"/>
<organism evidence="1 2">
    <name type="scientific">Holospora obtusa F1</name>
    <dbReference type="NCBI Taxonomy" id="1399147"/>
    <lineage>
        <taxon>Bacteria</taxon>
        <taxon>Pseudomonadati</taxon>
        <taxon>Pseudomonadota</taxon>
        <taxon>Alphaproteobacteria</taxon>
        <taxon>Holosporales</taxon>
        <taxon>Holosporaceae</taxon>
        <taxon>Holospora</taxon>
    </lineage>
</organism>
<protein>
    <submittedName>
        <fullName evidence="1">Uncharacterized protein</fullName>
    </submittedName>
</protein>
<name>W6TDQ7_HOLOB</name>
<dbReference type="OrthoDB" id="8477800at2"/>
<gene>
    <name evidence="1" type="ORF">P618_200937</name>
</gene>
<keyword evidence="2" id="KW-1185">Reference proteome</keyword>
<accession>W6TDQ7</accession>
<dbReference type="STRING" id="1399147.P618_200937"/>
<evidence type="ECO:0000313" key="1">
    <source>
        <dbReference type="EMBL" id="ETZ06901.1"/>
    </source>
</evidence>
<dbReference type="EMBL" id="AWTR02000078">
    <property type="protein sequence ID" value="ETZ06901.1"/>
    <property type="molecule type" value="Genomic_DNA"/>
</dbReference>
<dbReference type="RefSeq" id="WP_021827177.1">
    <property type="nucleotide sequence ID" value="NZ_AWTR02000078.1"/>
</dbReference>
<evidence type="ECO:0000313" key="2">
    <source>
        <dbReference type="Proteomes" id="UP000019112"/>
    </source>
</evidence>
<comment type="caution">
    <text evidence="1">The sequence shown here is derived from an EMBL/GenBank/DDBJ whole genome shotgun (WGS) entry which is preliminary data.</text>
</comment>